<feature type="transmembrane region" description="Helical" evidence="1">
    <location>
        <begin position="30"/>
        <end position="49"/>
    </location>
</feature>
<dbReference type="Proteomes" id="UP000195570">
    <property type="component" value="Unassembled WGS sequence"/>
</dbReference>
<name>A0A1G4I3M9_TRYEQ</name>
<sequence length="234" mass="27406">MQPHGGAKNIRPRDVFTYVMRRIWPPDRPMPIFTMLAVIVNGVQLIYSFPVLLSLDCKKWMSQWCAIGTANTIGNMLYPIVLMWRFRRKIEEGIPTAESNIHLFVKEPTNIVFLLFLIWEILWMSHSPSLPDSSLSSGQCSHYVLFLIIFSSVWMFLLLLLVMFTFMTDFGRPPRWREWANERWRQRQEIFSLVHYGVPNPPENTRRKTFSETFADIMGTHTDLGPAQPDVRRG</sequence>
<evidence type="ECO:0000313" key="2">
    <source>
        <dbReference type="EMBL" id="SCU66403.1"/>
    </source>
</evidence>
<dbReference type="RefSeq" id="XP_067077857.1">
    <property type="nucleotide sequence ID" value="XM_067221756.1"/>
</dbReference>
<organism evidence="2 3">
    <name type="scientific">Trypanosoma equiperdum</name>
    <dbReference type="NCBI Taxonomy" id="5694"/>
    <lineage>
        <taxon>Eukaryota</taxon>
        <taxon>Discoba</taxon>
        <taxon>Euglenozoa</taxon>
        <taxon>Kinetoplastea</taxon>
        <taxon>Metakinetoplastina</taxon>
        <taxon>Trypanosomatida</taxon>
        <taxon>Trypanosomatidae</taxon>
        <taxon>Trypanosoma</taxon>
    </lineage>
</organism>
<dbReference type="GeneID" id="92378863"/>
<keyword evidence="3" id="KW-1185">Reference proteome</keyword>
<evidence type="ECO:0000256" key="1">
    <source>
        <dbReference type="SAM" id="Phobius"/>
    </source>
</evidence>
<evidence type="ECO:0000313" key="3">
    <source>
        <dbReference type="Proteomes" id="UP000195570"/>
    </source>
</evidence>
<proteinExistence type="predicted"/>
<dbReference type="EMBL" id="CZPT02000533">
    <property type="protein sequence ID" value="SCU66403.1"/>
    <property type="molecule type" value="Genomic_DNA"/>
</dbReference>
<keyword evidence="1" id="KW-0472">Membrane</keyword>
<comment type="caution">
    <text evidence="2">The sequence shown here is derived from an EMBL/GenBank/DDBJ whole genome shotgun (WGS) entry which is preliminary data.</text>
</comment>
<reference evidence="2" key="1">
    <citation type="submission" date="2016-09" db="EMBL/GenBank/DDBJ databases">
        <authorList>
            <person name="Hebert L."/>
            <person name="Moumen B."/>
        </authorList>
    </citation>
    <scope>NUCLEOTIDE SEQUENCE [LARGE SCALE GENOMIC DNA]</scope>
    <source>
        <strain evidence="2">OVI</strain>
    </source>
</reference>
<keyword evidence="1" id="KW-1133">Transmembrane helix</keyword>
<protein>
    <submittedName>
        <fullName evidence="2">Uncharacterized protein</fullName>
    </submittedName>
</protein>
<feature type="transmembrane region" description="Helical" evidence="1">
    <location>
        <begin position="61"/>
        <end position="82"/>
    </location>
</feature>
<feature type="transmembrane region" description="Helical" evidence="1">
    <location>
        <begin position="143"/>
        <end position="167"/>
    </location>
</feature>
<dbReference type="AlphaFoldDB" id="A0A1G4I3M9"/>
<feature type="transmembrane region" description="Helical" evidence="1">
    <location>
        <begin position="103"/>
        <end position="123"/>
    </location>
</feature>
<gene>
    <name evidence="2" type="ORF">TEOVI_000492300</name>
</gene>
<keyword evidence="1" id="KW-0812">Transmembrane</keyword>
<dbReference type="VEuPathDB" id="TriTrypDB:TEOVI_000492300"/>
<accession>A0A1G4I3M9</accession>